<name>A0A3M2WLL5_PSEA0</name>
<dbReference type="AlphaFoldDB" id="A0A3M2WLL5"/>
<dbReference type="Pfam" id="PF04966">
    <property type="entry name" value="OprB"/>
    <property type="match status" value="1"/>
</dbReference>
<dbReference type="InterPro" id="IPR007049">
    <property type="entry name" value="Carb-sel_porin_OprB"/>
</dbReference>
<evidence type="ECO:0000313" key="3">
    <source>
        <dbReference type="EMBL" id="RML52115.1"/>
    </source>
</evidence>
<protein>
    <submittedName>
        <fullName evidence="3">Porin B</fullName>
    </submittedName>
</protein>
<accession>A0A3M2WLL5</accession>
<proteinExistence type="inferred from homology"/>
<dbReference type="GO" id="GO:0016020">
    <property type="term" value="C:membrane"/>
    <property type="evidence" value="ECO:0007669"/>
    <property type="project" value="InterPro"/>
</dbReference>
<dbReference type="EMBL" id="RBNS01000200">
    <property type="protein sequence ID" value="RML52115.1"/>
    <property type="molecule type" value="Genomic_DNA"/>
</dbReference>
<dbReference type="GO" id="GO:0015288">
    <property type="term" value="F:porin activity"/>
    <property type="evidence" value="ECO:0007669"/>
    <property type="project" value="InterPro"/>
</dbReference>
<dbReference type="Gene3D" id="2.40.160.180">
    <property type="entry name" value="Carbohydrate-selective porin OprB"/>
    <property type="match status" value="1"/>
</dbReference>
<comment type="caution">
    <text evidence="3">The sequence shown here is derived from an EMBL/GenBank/DDBJ whole genome shotgun (WGS) entry which is preliminary data.</text>
</comment>
<dbReference type="Proteomes" id="UP000277952">
    <property type="component" value="Unassembled WGS sequence"/>
</dbReference>
<dbReference type="PANTHER" id="PTHR37944:SF1">
    <property type="entry name" value="PORIN B"/>
    <property type="match status" value="1"/>
</dbReference>
<evidence type="ECO:0000313" key="4">
    <source>
        <dbReference type="Proteomes" id="UP000277952"/>
    </source>
</evidence>
<dbReference type="InterPro" id="IPR038673">
    <property type="entry name" value="OprB_sf"/>
</dbReference>
<dbReference type="GO" id="GO:0008643">
    <property type="term" value="P:carbohydrate transport"/>
    <property type="evidence" value="ECO:0007669"/>
    <property type="project" value="InterPro"/>
</dbReference>
<comment type="similarity">
    <text evidence="1 2">Belongs to the OprB family.</text>
</comment>
<organism evidence="3 4">
    <name type="scientific">Pseudomonas amygdali pv. morsprunorum</name>
    <dbReference type="NCBI Taxonomy" id="129138"/>
    <lineage>
        <taxon>Bacteria</taxon>
        <taxon>Pseudomonadati</taxon>
        <taxon>Pseudomonadota</taxon>
        <taxon>Gammaproteobacteria</taxon>
        <taxon>Pseudomonadales</taxon>
        <taxon>Pseudomonadaceae</taxon>
        <taxon>Pseudomonas</taxon>
        <taxon>Pseudomonas amygdali</taxon>
    </lineage>
</organism>
<sequence length="484" mass="53783">MPYRNGLLMDISSERSKTSTKANNNKTRIDGMKKINKGKSLSRFQLVSTLSVLGAMGLAGNVHAAEAFAADSPWMTGDWNGKRTELLDKGYDFSLEYVSEMASNLKGGSNDDTTGRYSDQFALGMKVDLQKVLGWQDAEFKLAITERSGRNISNDRIGDPRAGTLSSSQEVWGRGQTWRLTQMWVKQKYFDGALDVKAGRFGPGEDFNSFPCDFQNLSFCGSQVGNYVNTWYNWPISQWALRVKYNITPEVYAQVGVYEQNPSNLETGNGFKLSGSGTKGMILPVELVWTPTVNSLPGEYRVGYYKSTPNADDVYEDVNGQPQAATGAAFKSHDSKHGWWVVAQQQLTSHNGDASRGLSIFANATVHDKETNFVDNYQQIGLTYKGPFNSRPKDDIGVGIARIHVNDDVQDRVRLANQISGINDFDNPGYLPVQSTEYNSEIYYGFHVTNWLTVRPNLQFIKHPGGVDQVDDAIVAGIKIQSKF</sequence>
<dbReference type="PANTHER" id="PTHR37944">
    <property type="entry name" value="PORIN B"/>
    <property type="match status" value="1"/>
</dbReference>
<gene>
    <name evidence="3" type="ORF">ALQ94_04561</name>
</gene>
<reference evidence="3 4" key="1">
    <citation type="submission" date="2018-08" db="EMBL/GenBank/DDBJ databases">
        <title>Recombination of ecologically and evolutionarily significant loci maintains genetic cohesion in the Pseudomonas syringae species complex.</title>
        <authorList>
            <person name="Dillon M."/>
            <person name="Thakur S."/>
            <person name="Almeida R.N.D."/>
            <person name="Weir B.S."/>
            <person name="Guttman D.S."/>
        </authorList>
    </citation>
    <scope>NUCLEOTIDE SEQUENCE [LARGE SCALE GENOMIC DNA]</scope>
    <source>
        <strain evidence="3 4">19322</strain>
    </source>
</reference>
<dbReference type="InterPro" id="IPR052932">
    <property type="entry name" value="OprB_Porin"/>
</dbReference>
<evidence type="ECO:0000256" key="1">
    <source>
        <dbReference type="ARBA" id="ARBA00008769"/>
    </source>
</evidence>
<evidence type="ECO:0000256" key="2">
    <source>
        <dbReference type="RuleBase" id="RU363072"/>
    </source>
</evidence>